<gene>
    <name evidence="3" type="ORF">NCTC11343_04701</name>
</gene>
<feature type="domain" description="SusE outer membrane protein" evidence="1">
    <location>
        <begin position="57"/>
        <end position="154"/>
    </location>
</feature>
<proteinExistence type="predicted"/>
<evidence type="ECO:0000259" key="2">
    <source>
        <dbReference type="Pfam" id="PF17138"/>
    </source>
</evidence>
<evidence type="ECO:0000313" key="4">
    <source>
        <dbReference type="Proteomes" id="UP000251241"/>
    </source>
</evidence>
<protein>
    <recommendedName>
        <fullName evidence="5">DUF5111 domain-containing protein</fullName>
    </recommendedName>
</protein>
<dbReference type="InterPro" id="IPR033404">
    <property type="entry name" value="DUF5111"/>
</dbReference>
<evidence type="ECO:0000259" key="1">
    <source>
        <dbReference type="Pfam" id="PF14292"/>
    </source>
</evidence>
<dbReference type="InterPro" id="IPR025970">
    <property type="entry name" value="SusE"/>
</dbReference>
<evidence type="ECO:0008006" key="5">
    <source>
        <dbReference type="Google" id="ProtNLM"/>
    </source>
</evidence>
<sequence length="378" mass="42049">MGIYCYLSKHAAEGIQVFPYGLLKIMIPMKQLTLYILVLLFVACKKEGGTPAVSGIKPAVLYSSTTELVLKSTDRKTVALQLVWDEAILASDEPMAQSALKNKIEIAADPSFSAVTKSIEQVASSLSYTHEQLNNLVTGMGFLPDEKNVFYVRIASRLGTNTDWLYSIVIALTVTAYQPVEDAAYLYLSNKEFTQFPWKLCSRKEDGFYDGFVRLDQWYNFYLTNAESASAPLIYGSYPLDGSQYILYSGADRWNCWTSKGGYLYLTADVNKLAWKETSVESLTVTGDFNGWSATATPMVYDQTAKVWKATITTTAAEQWGIKVLINGSWTWFFGAAEGNGNCALYTADGTGFAYDKIGTHTLILDLSDPKQFKYHVE</sequence>
<dbReference type="GO" id="GO:0005975">
    <property type="term" value="P:carbohydrate metabolic process"/>
    <property type="evidence" value="ECO:0007669"/>
    <property type="project" value="InterPro"/>
</dbReference>
<dbReference type="InterPro" id="IPR014756">
    <property type="entry name" value="Ig_E-set"/>
</dbReference>
<feature type="domain" description="DUF5111" evidence="2">
    <location>
        <begin position="183"/>
        <end position="279"/>
    </location>
</feature>
<reference evidence="3 4" key="1">
    <citation type="submission" date="2018-06" db="EMBL/GenBank/DDBJ databases">
        <authorList>
            <consortium name="Pathogen Informatics"/>
            <person name="Doyle S."/>
        </authorList>
    </citation>
    <scope>NUCLEOTIDE SEQUENCE [LARGE SCALE GENOMIC DNA]</scope>
    <source>
        <strain evidence="3 4">NCTC11343</strain>
    </source>
</reference>
<name>A0A2X2JG51_SPHMU</name>
<dbReference type="SUPFAM" id="SSF81296">
    <property type="entry name" value="E set domains"/>
    <property type="match status" value="1"/>
</dbReference>
<dbReference type="InterPro" id="IPR013783">
    <property type="entry name" value="Ig-like_fold"/>
</dbReference>
<evidence type="ECO:0000313" key="3">
    <source>
        <dbReference type="EMBL" id="SPZ92714.1"/>
    </source>
</evidence>
<dbReference type="AlphaFoldDB" id="A0A2X2JG51"/>
<dbReference type="GO" id="GO:0004553">
    <property type="term" value="F:hydrolase activity, hydrolyzing O-glycosyl compounds"/>
    <property type="evidence" value="ECO:0007669"/>
    <property type="project" value="InterPro"/>
</dbReference>
<organism evidence="3 4">
    <name type="scientific">Sphingobacterium multivorum</name>
    <dbReference type="NCBI Taxonomy" id="28454"/>
    <lineage>
        <taxon>Bacteria</taxon>
        <taxon>Pseudomonadati</taxon>
        <taxon>Bacteroidota</taxon>
        <taxon>Sphingobacteriia</taxon>
        <taxon>Sphingobacteriales</taxon>
        <taxon>Sphingobacteriaceae</taxon>
        <taxon>Sphingobacterium</taxon>
    </lineage>
</organism>
<dbReference type="Pfam" id="PF14292">
    <property type="entry name" value="SusE"/>
    <property type="match status" value="1"/>
</dbReference>
<accession>A0A2X2JG51</accession>
<dbReference type="EMBL" id="UAUU01000011">
    <property type="protein sequence ID" value="SPZ92714.1"/>
    <property type="molecule type" value="Genomic_DNA"/>
</dbReference>
<dbReference type="Gene3D" id="2.60.40.10">
    <property type="entry name" value="Immunoglobulins"/>
    <property type="match status" value="1"/>
</dbReference>
<dbReference type="Proteomes" id="UP000251241">
    <property type="component" value="Unassembled WGS sequence"/>
</dbReference>
<dbReference type="Pfam" id="PF17138">
    <property type="entry name" value="DUF5111"/>
    <property type="match status" value="1"/>
</dbReference>